<evidence type="ECO:0000256" key="1">
    <source>
        <dbReference type="SAM" id="SignalP"/>
    </source>
</evidence>
<proteinExistence type="predicted"/>
<dbReference type="Gene3D" id="3.40.570.10">
    <property type="entry name" value="Extracellular Endonuclease, subunit A"/>
    <property type="match status" value="1"/>
</dbReference>
<dbReference type="SUPFAM" id="SSF54060">
    <property type="entry name" value="His-Me finger endonucleases"/>
    <property type="match status" value="1"/>
</dbReference>
<dbReference type="PANTHER" id="PTHR21472:SF21">
    <property type="entry name" value="ENDONUCLEASE DOMAIN-CONTAINING 1 PROTEIN-LIKE-RELATED"/>
    <property type="match status" value="1"/>
</dbReference>
<sequence length="103" mass="11621">MFVPALFISILLRAFSAQAKVVTSFDECKGFFFKDTEPEGMDQNAKKICQMLESDSYSYATLYSVHHRIPLYSAYVFDPDCSSTAGGAENWHVEPQVNMCFTV</sequence>
<dbReference type="PANTHER" id="PTHR21472">
    <property type="entry name" value="ENDONUCLEASE DOMAIN-CONTAINING 1 PROTEIN ENDOD1"/>
    <property type="match status" value="1"/>
</dbReference>
<dbReference type="EMBL" id="JAYMGO010000003">
    <property type="protein sequence ID" value="KAL1277352.1"/>
    <property type="molecule type" value="Genomic_DNA"/>
</dbReference>
<accession>A0ABR3NK20</accession>
<name>A0ABR3NK20_9TELE</name>
<dbReference type="InterPro" id="IPR044925">
    <property type="entry name" value="His-Me_finger_sf"/>
</dbReference>
<comment type="caution">
    <text evidence="2">The sequence shown here is derived from an EMBL/GenBank/DDBJ whole genome shotgun (WGS) entry which is preliminary data.</text>
</comment>
<evidence type="ECO:0000313" key="2">
    <source>
        <dbReference type="EMBL" id="KAL1277352.1"/>
    </source>
</evidence>
<dbReference type="InterPro" id="IPR039015">
    <property type="entry name" value="ENDOD1"/>
</dbReference>
<evidence type="ECO:0000313" key="3">
    <source>
        <dbReference type="Proteomes" id="UP001558613"/>
    </source>
</evidence>
<protein>
    <submittedName>
        <fullName evidence="2">Uncharacterized protein</fullName>
    </submittedName>
</protein>
<organism evidence="2 3">
    <name type="scientific">Cirrhinus molitorella</name>
    <name type="common">mud carp</name>
    <dbReference type="NCBI Taxonomy" id="172907"/>
    <lineage>
        <taxon>Eukaryota</taxon>
        <taxon>Metazoa</taxon>
        <taxon>Chordata</taxon>
        <taxon>Craniata</taxon>
        <taxon>Vertebrata</taxon>
        <taxon>Euteleostomi</taxon>
        <taxon>Actinopterygii</taxon>
        <taxon>Neopterygii</taxon>
        <taxon>Teleostei</taxon>
        <taxon>Ostariophysi</taxon>
        <taxon>Cypriniformes</taxon>
        <taxon>Cyprinidae</taxon>
        <taxon>Labeoninae</taxon>
        <taxon>Labeonini</taxon>
        <taxon>Cirrhinus</taxon>
    </lineage>
</organism>
<feature type="signal peptide" evidence="1">
    <location>
        <begin position="1"/>
        <end position="19"/>
    </location>
</feature>
<dbReference type="InterPro" id="IPR044929">
    <property type="entry name" value="DNA/RNA_non-sp_Endonuclease_sf"/>
</dbReference>
<feature type="chain" id="PRO_5046855484" evidence="1">
    <location>
        <begin position="20"/>
        <end position="103"/>
    </location>
</feature>
<keyword evidence="3" id="KW-1185">Reference proteome</keyword>
<keyword evidence="1" id="KW-0732">Signal</keyword>
<gene>
    <name evidence="2" type="ORF">QQF64_024025</name>
</gene>
<dbReference type="Proteomes" id="UP001558613">
    <property type="component" value="Unassembled WGS sequence"/>
</dbReference>
<reference evidence="2 3" key="1">
    <citation type="submission" date="2023-09" db="EMBL/GenBank/DDBJ databases">
        <authorList>
            <person name="Wang M."/>
        </authorList>
    </citation>
    <scope>NUCLEOTIDE SEQUENCE [LARGE SCALE GENOMIC DNA]</scope>
    <source>
        <strain evidence="2">GT-2023</strain>
        <tissue evidence="2">Liver</tissue>
    </source>
</reference>